<keyword evidence="2" id="KW-1185">Reference proteome</keyword>
<evidence type="ECO:0000313" key="2">
    <source>
        <dbReference type="Proteomes" id="UP000248889"/>
    </source>
</evidence>
<dbReference type="RefSeq" id="WP_111503659.1">
    <property type="nucleotide sequence ID" value="NZ_QKYN01000089.1"/>
</dbReference>
<gene>
    <name evidence="1" type="ORF">DN069_22660</name>
</gene>
<dbReference type="Proteomes" id="UP000248889">
    <property type="component" value="Unassembled WGS sequence"/>
</dbReference>
<sequence length="73" mass="8023">MRAWVSRHEFLDAAVAGHVSDRAAGRADLAHGALTQFLGVLEFFPREIVSLASMEHTHDDLARAADQMEPPEP</sequence>
<reference evidence="1 2" key="1">
    <citation type="submission" date="2018-06" db="EMBL/GenBank/DDBJ databases">
        <title>Streptacidiphilus pinicola sp. nov., isolated from pine grove soil.</title>
        <authorList>
            <person name="Roh S.G."/>
            <person name="Park S."/>
            <person name="Kim M.-K."/>
            <person name="Yun B.-R."/>
            <person name="Park J."/>
            <person name="Kim M.J."/>
            <person name="Kim Y.S."/>
            <person name="Kim S.B."/>
        </authorList>
    </citation>
    <scope>NUCLEOTIDE SEQUENCE [LARGE SCALE GENOMIC DNA]</scope>
    <source>
        <strain evidence="1 2">MMS16-CNU450</strain>
    </source>
</reference>
<name>A0A2X0IZI1_9ACTN</name>
<dbReference type="AlphaFoldDB" id="A0A2X0IZI1"/>
<proteinExistence type="predicted"/>
<comment type="caution">
    <text evidence="1">The sequence shown here is derived from an EMBL/GenBank/DDBJ whole genome shotgun (WGS) entry which is preliminary data.</text>
</comment>
<dbReference type="EMBL" id="QKYN01000089">
    <property type="protein sequence ID" value="RAG83326.1"/>
    <property type="molecule type" value="Genomic_DNA"/>
</dbReference>
<evidence type="ECO:0000313" key="1">
    <source>
        <dbReference type="EMBL" id="RAG83326.1"/>
    </source>
</evidence>
<organism evidence="1 2">
    <name type="scientific">Streptacidiphilus pinicola</name>
    <dbReference type="NCBI Taxonomy" id="2219663"/>
    <lineage>
        <taxon>Bacteria</taxon>
        <taxon>Bacillati</taxon>
        <taxon>Actinomycetota</taxon>
        <taxon>Actinomycetes</taxon>
        <taxon>Kitasatosporales</taxon>
        <taxon>Streptomycetaceae</taxon>
        <taxon>Streptacidiphilus</taxon>
    </lineage>
</organism>
<protein>
    <submittedName>
        <fullName evidence="1">Uncharacterized protein</fullName>
    </submittedName>
</protein>
<accession>A0A2X0IZI1</accession>